<reference evidence="2 3" key="1">
    <citation type="submission" date="2019-03" db="EMBL/GenBank/DDBJ databases">
        <title>Single cell metagenomics reveals metabolic interactions within the superorganism composed of flagellate Streblomastix strix and complex community of Bacteroidetes bacteria on its surface.</title>
        <authorList>
            <person name="Treitli S.C."/>
            <person name="Kolisko M."/>
            <person name="Husnik F."/>
            <person name="Keeling P."/>
            <person name="Hampl V."/>
        </authorList>
    </citation>
    <scope>NUCLEOTIDE SEQUENCE [LARGE SCALE GENOMIC DNA]</scope>
    <source>
        <strain evidence="2">ST1C</strain>
    </source>
</reference>
<accession>A0A5J4UQ30</accession>
<comment type="caution">
    <text evidence="2">The sequence shown here is derived from an EMBL/GenBank/DDBJ whole genome shotgun (WGS) entry which is preliminary data.</text>
</comment>
<proteinExistence type="predicted"/>
<evidence type="ECO:0000256" key="1">
    <source>
        <dbReference type="SAM" id="MobiDB-lite"/>
    </source>
</evidence>
<evidence type="ECO:0000313" key="3">
    <source>
        <dbReference type="Proteomes" id="UP000324800"/>
    </source>
</evidence>
<evidence type="ECO:0000313" key="2">
    <source>
        <dbReference type="EMBL" id="KAA6372497.1"/>
    </source>
</evidence>
<organism evidence="2 3">
    <name type="scientific">Streblomastix strix</name>
    <dbReference type="NCBI Taxonomy" id="222440"/>
    <lineage>
        <taxon>Eukaryota</taxon>
        <taxon>Metamonada</taxon>
        <taxon>Preaxostyla</taxon>
        <taxon>Oxymonadida</taxon>
        <taxon>Streblomastigidae</taxon>
        <taxon>Streblomastix</taxon>
    </lineage>
</organism>
<name>A0A5J4UQ30_9EUKA</name>
<sequence length="126" mass="14732">MMEYALKKDIEQLEKKREIERIKQKREQEKKSQEMQIRRRTFGIVEDYHSSGIKTKGSNESSNLRMNDKEWKGKEEDDLLLTEIGDSEQRKSSCEIEMAMLNSVEIIQQQSPKKQNNGINKVGVGL</sequence>
<gene>
    <name evidence="2" type="ORF">EZS28_031977</name>
</gene>
<dbReference type="EMBL" id="SNRW01013549">
    <property type="protein sequence ID" value="KAA6372497.1"/>
    <property type="molecule type" value="Genomic_DNA"/>
</dbReference>
<dbReference type="Proteomes" id="UP000324800">
    <property type="component" value="Unassembled WGS sequence"/>
</dbReference>
<dbReference type="AlphaFoldDB" id="A0A5J4UQ30"/>
<feature type="region of interest" description="Disordered" evidence="1">
    <location>
        <begin position="51"/>
        <end position="70"/>
    </location>
</feature>
<feature type="compositionally biased region" description="Polar residues" evidence="1">
    <location>
        <begin position="52"/>
        <end position="65"/>
    </location>
</feature>
<protein>
    <submittedName>
        <fullName evidence="2">Uncharacterized protein</fullName>
    </submittedName>
</protein>